<dbReference type="PROSITE" id="PS51704">
    <property type="entry name" value="GP_PDE"/>
    <property type="match status" value="1"/>
</dbReference>
<feature type="domain" description="GP-PDE" evidence="1">
    <location>
        <begin position="3"/>
        <end position="232"/>
    </location>
</feature>
<name>A0ABN7TVH0_9BACL</name>
<dbReference type="RefSeq" id="WP_218101723.1">
    <property type="nucleotide sequence ID" value="NZ_CAJVCE010000020.1"/>
</dbReference>
<organism evidence="2 3">
    <name type="scientific">Paenibacillus allorhizosphaerae</name>
    <dbReference type="NCBI Taxonomy" id="2849866"/>
    <lineage>
        <taxon>Bacteria</taxon>
        <taxon>Bacillati</taxon>
        <taxon>Bacillota</taxon>
        <taxon>Bacilli</taxon>
        <taxon>Bacillales</taxon>
        <taxon>Paenibacillaceae</taxon>
        <taxon>Paenibacillus</taxon>
    </lineage>
</organism>
<evidence type="ECO:0000313" key="2">
    <source>
        <dbReference type="EMBL" id="CAG7653526.1"/>
    </source>
</evidence>
<evidence type="ECO:0000259" key="1">
    <source>
        <dbReference type="PROSITE" id="PS51704"/>
    </source>
</evidence>
<keyword evidence="3" id="KW-1185">Reference proteome</keyword>
<evidence type="ECO:0000313" key="3">
    <source>
        <dbReference type="Proteomes" id="UP000730618"/>
    </source>
</evidence>
<reference evidence="2 3" key="1">
    <citation type="submission" date="2021-06" db="EMBL/GenBank/DDBJ databases">
        <authorList>
            <person name="Criscuolo A."/>
        </authorList>
    </citation>
    <scope>NUCLEOTIDE SEQUENCE [LARGE SCALE GENOMIC DNA]</scope>
    <source>
        <strain evidence="3">CIP 111802</strain>
    </source>
</reference>
<dbReference type="PANTHER" id="PTHR46211">
    <property type="entry name" value="GLYCEROPHOSPHORYL DIESTER PHOSPHODIESTERASE"/>
    <property type="match status" value="1"/>
</dbReference>
<keyword evidence="2" id="KW-0378">Hydrolase</keyword>
<dbReference type="GO" id="GO:0008889">
    <property type="term" value="F:glycerophosphodiester phosphodiesterase activity"/>
    <property type="evidence" value="ECO:0007669"/>
    <property type="project" value="UniProtKB-EC"/>
</dbReference>
<dbReference type="EC" id="3.1.4.46" evidence="2"/>
<sequence length="242" mass="27775">MKIRGIAHRGYPVKYAENTLTAFQAAYELDFTHLELDVHLSKDGVPVLMHDYAIDRMTDGKGLIRDYTLEELKRFTVKGTDSIPTLEEAMKLLKGKMNVLIELKQAGDLYPGLEQKVLEVVRRTDTLDQSRIICFDHFALERVRQLDPDIELGALCTGSLPHVFPFLKQIKCNFLGIQFRFVTPRYAEMMEENGVISGPWPIETIEDMEQIAAKYPTALITTNHLERWADFYRNHPELSKGC</sequence>
<comment type="caution">
    <text evidence="2">The sequence shown here is derived from an EMBL/GenBank/DDBJ whole genome shotgun (WGS) entry which is preliminary data.</text>
</comment>
<dbReference type="PANTHER" id="PTHR46211:SF1">
    <property type="entry name" value="GLYCEROPHOSPHODIESTER PHOSPHODIESTERASE, CYTOPLASMIC"/>
    <property type="match status" value="1"/>
</dbReference>
<protein>
    <submittedName>
        <fullName evidence="2">Glycerophosphodiester phosphodiesterase</fullName>
        <ecNumber evidence="2">3.1.4.46</ecNumber>
    </submittedName>
</protein>
<gene>
    <name evidence="2" type="primary">glpQ_7</name>
    <name evidence="2" type="ORF">PAECIP111802_05509</name>
</gene>
<dbReference type="InterPro" id="IPR030395">
    <property type="entry name" value="GP_PDE_dom"/>
</dbReference>
<dbReference type="Pfam" id="PF03009">
    <property type="entry name" value="GDPD"/>
    <property type="match status" value="1"/>
</dbReference>
<dbReference type="Proteomes" id="UP000730618">
    <property type="component" value="Unassembled WGS sequence"/>
</dbReference>
<dbReference type="EMBL" id="CAJVCE010000020">
    <property type="protein sequence ID" value="CAG7653526.1"/>
    <property type="molecule type" value="Genomic_DNA"/>
</dbReference>
<accession>A0ABN7TVH0</accession>
<proteinExistence type="predicted"/>